<dbReference type="Proteomes" id="UP000054653">
    <property type="component" value="Unassembled WGS sequence"/>
</dbReference>
<gene>
    <name evidence="1" type="ORF">T03_9305</name>
</gene>
<name>A0A0V1D681_TRIBR</name>
<evidence type="ECO:0000313" key="2">
    <source>
        <dbReference type="Proteomes" id="UP000054653"/>
    </source>
</evidence>
<dbReference type="EMBL" id="JYDI01000037">
    <property type="protein sequence ID" value="KRY56939.1"/>
    <property type="molecule type" value="Genomic_DNA"/>
</dbReference>
<sequence length="145" mass="16152">MTTFEISVDYDGGGGVIFFAHYSTFQRSISCIDEMRLELTFILRNVIRRNSDENNRTCEASSTLFVNVCASPAVTNVRYSYLVLYHSKRIVMTARAEFQISPSIAYCVRQVNNDVSNGKLNASVKNVSSCSAFGLSYSLEDSNNA</sequence>
<dbReference type="AlphaFoldDB" id="A0A0V1D681"/>
<evidence type="ECO:0000313" key="1">
    <source>
        <dbReference type="EMBL" id="KRY56939.1"/>
    </source>
</evidence>
<organism evidence="1 2">
    <name type="scientific">Trichinella britovi</name>
    <name type="common">Parasitic roundworm</name>
    <dbReference type="NCBI Taxonomy" id="45882"/>
    <lineage>
        <taxon>Eukaryota</taxon>
        <taxon>Metazoa</taxon>
        <taxon>Ecdysozoa</taxon>
        <taxon>Nematoda</taxon>
        <taxon>Enoplea</taxon>
        <taxon>Dorylaimia</taxon>
        <taxon>Trichinellida</taxon>
        <taxon>Trichinellidae</taxon>
        <taxon>Trichinella</taxon>
    </lineage>
</organism>
<proteinExistence type="predicted"/>
<reference evidence="1 2" key="1">
    <citation type="submission" date="2015-01" db="EMBL/GenBank/DDBJ databases">
        <title>Evolution of Trichinella species and genotypes.</title>
        <authorList>
            <person name="Korhonen P.K."/>
            <person name="Edoardo P."/>
            <person name="Giuseppe L.R."/>
            <person name="Gasser R.B."/>
        </authorList>
    </citation>
    <scope>NUCLEOTIDE SEQUENCE [LARGE SCALE GENOMIC DNA]</scope>
    <source>
        <strain evidence="1">ISS120</strain>
    </source>
</reference>
<comment type="caution">
    <text evidence="1">The sequence shown here is derived from an EMBL/GenBank/DDBJ whole genome shotgun (WGS) entry which is preliminary data.</text>
</comment>
<keyword evidence="2" id="KW-1185">Reference proteome</keyword>
<accession>A0A0V1D681</accession>
<protein>
    <submittedName>
        <fullName evidence="1">Uncharacterized protein</fullName>
    </submittedName>
</protein>